<keyword evidence="8" id="KW-0539">Nucleus</keyword>
<dbReference type="PANTHER" id="PTHR46352">
    <property type="entry name" value="PROTEIN SENSITIVE TO PROTON RHIZOTOXICITY 1"/>
    <property type="match status" value="1"/>
</dbReference>
<dbReference type="GO" id="GO:0008270">
    <property type="term" value="F:zinc ion binding"/>
    <property type="evidence" value="ECO:0007669"/>
    <property type="project" value="UniProtKB-KW"/>
</dbReference>
<evidence type="ECO:0000256" key="8">
    <source>
        <dbReference type="ARBA" id="ARBA00023242"/>
    </source>
</evidence>
<evidence type="ECO:0000256" key="4">
    <source>
        <dbReference type="ARBA" id="ARBA00022771"/>
    </source>
</evidence>
<evidence type="ECO:0000256" key="9">
    <source>
        <dbReference type="PROSITE-ProRule" id="PRU00042"/>
    </source>
</evidence>
<dbReference type="Gene3D" id="3.30.160.60">
    <property type="entry name" value="Classic Zinc Finger"/>
    <property type="match status" value="1"/>
</dbReference>
<evidence type="ECO:0000256" key="6">
    <source>
        <dbReference type="ARBA" id="ARBA00023015"/>
    </source>
</evidence>
<dbReference type="Pfam" id="PF00067">
    <property type="entry name" value="p450"/>
    <property type="match status" value="1"/>
</dbReference>
<protein>
    <recommendedName>
        <fullName evidence="10">C2H2-type domain-containing protein</fullName>
    </recommendedName>
</protein>
<dbReference type="SMART" id="SM00355">
    <property type="entry name" value="ZnF_C2H2"/>
    <property type="match status" value="2"/>
</dbReference>
<dbReference type="Pfam" id="PF23115">
    <property type="entry name" value="zf-C2H2_STOP2_3rd"/>
    <property type="match status" value="1"/>
</dbReference>
<organism evidence="11 12">
    <name type="scientific">Flemingia macrophylla</name>
    <dbReference type="NCBI Taxonomy" id="520843"/>
    <lineage>
        <taxon>Eukaryota</taxon>
        <taxon>Viridiplantae</taxon>
        <taxon>Streptophyta</taxon>
        <taxon>Embryophyta</taxon>
        <taxon>Tracheophyta</taxon>
        <taxon>Spermatophyta</taxon>
        <taxon>Magnoliopsida</taxon>
        <taxon>eudicotyledons</taxon>
        <taxon>Gunneridae</taxon>
        <taxon>Pentapetalae</taxon>
        <taxon>rosids</taxon>
        <taxon>fabids</taxon>
        <taxon>Fabales</taxon>
        <taxon>Fabaceae</taxon>
        <taxon>Papilionoideae</taxon>
        <taxon>50 kb inversion clade</taxon>
        <taxon>NPAAA clade</taxon>
        <taxon>indigoferoid/millettioid clade</taxon>
        <taxon>Phaseoleae</taxon>
        <taxon>Flemingia</taxon>
    </lineage>
</organism>
<name>A0ABD1M8A0_9FABA</name>
<keyword evidence="5" id="KW-0862">Zinc</keyword>
<comment type="caution">
    <text evidence="11">The sequence shown here is derived from an EMBL/GenBank/DDBJ whole genome shotgun (WGS) entry which is preliminary data.</text>
</comment>
<dbReference type="FunFam" id="3.30.160.60:FF:000145">
    <property type="entry name" value="Zinc finger protein 574"/>
    <property type="match status" value="1"/>
</dbReference>
<dbReference type="SUPFAM" id="SSF57667">
    <property type="entry name" value="beta-beta-alpha zinc fingers"/>
    <property type="match status" value="1"/>
</dbReference>
<evidence type="ECO:0000259" key="10">
    <source>
        <dbReference type="PROSITE" id="PS50157"/>
    </source>
</evidence>
<accession>A0ABD1M8A0</accession>
<comment type="subcellular location">
    <subcellularLocation>
        <location evidence="1">Nucleus</location>
    </subcellularLocation>
</comment>
<keyword evidence="6" id="KW-0805">Transcription regulation</keyword>
<dbReference type="InterPro" id="IPR002401">
    <property type="entry name" value="Cyt_P450_E_grp-I"/>
</dbReference>
<proteinExistence type="predicted"/>
<dbReference type="PANTHER" id="PTHR46352:SF8">
    <property type="entry name" value="PROTEIN SENSITIVE TO PROTON RHIZOTOXICITY 2"/>
    <property type="match status" value="1"/>
</dbReference>
<dbReference type="EMBL" id="JBGMDY010000006">
    <property type="protein sequence ID" value="KAL2331987.1"/>
    <property type="molecule type" value="Genomic_DNA"/>
</dbReference>
<dbReference type="InterPro" id="IPR044300">
    <property type="entry name" value="STOP1/2"/>
</dbReference>
<dbReference type="PROSITE" id="PS00028">
    <property type="entry name" value="ZINC_FINGER_C2H2_1"/>
    <property type="match status" value="1"/>
</dbReference>
<dbReference type="InterPro" id="IPR001128">
    <property type="entry name" value="Cyt_P450"/>
</dbReference>
<reference evidence="11 12" key="1">
    <citation type="submission" date="2024-08" db="EMBL/GenBank/DDBJ databases">
        <title>Insights into the chromosomal genome structure of Flemingia macrophylla.</title>
        <authorList>
            <person name="Ding Y."/>
            <person name="Zhao Y."/>
            <person name="Bi W."/>
            <person name="Wu M."/>
            <person name="Zhao G."/>
            <person name="Gong Y."/>
            <person name="Li W."/>
            <person name="Zhang P."/>
        </authorList>
    </citation>
    <scope>NUCLEOTIDE SEQUENCE [LARGE SCALE GENOMIC DNA]</scope>
    <source>
        <strain evidence="11">DYQJB</strain>
        <tissue evidence="11">Leaf</tissue>
    </source>
</reference>
<dbReference type="Gene3D" id="1.10.630.10">
    <property type="entry name" value="Cytochrome P450"/>
    <property type="match status" value="2"/>
</dbReference>
<evidence type="ECO:0000313" key="12">
    <source>
        <dbReference type="Proteomes" id="UP001603857"/>
    </source>
</evidence>
<keyword evidence="12" id="KW-1185">Reference proteome</keyword>
<dbReference type="PROSITE" id="PS50157">
    <property type="entry name" value="ZINC_FINGER_C2H2_2"/>
    <property type="match status" value="1"/>
</dbReference>
<dbReference type="PRINTS" id="PR00463">
    <property type="entry name" value="EP450I"/>
</dbReference>
<dbReference type="GO" id="GO:0005634">
    <property type="term" value="C:nucleus"/>
    <property type="evidence" value="ECO:0007669"/>
    <property type="project" value="UniProtKB-SubCell"/>
</dbReference>
<dbReference type="InterPro" id="IPR013087">
    <property type="entry name" value="Znf_C2H2_type"/>
</dbReference>
<feature type="domain" description="C2H2-type" evidence="10">
    <location>
        <begin position="395"/>
        <end position="422"/>
    </location>
</feature>
<dbReference type="Proteomes" id="UP001603857">
    <property type="component" value="Unassembled WGS sequence"/>
</dbReference>
<gene>
    <name evidence="11" type="ORF">Fmac_019568</name>
</gene>
<dbReference type="InterPro" id="IPR036236">
    <property type="entry name" value="Znf_C2H2_sf"/>
</dbReference>
<dbReference type="AlphaFoldDB" id="A0ABD1M8A0"/>
<evidence type="ECO:0000256" key="3">
    <source>
        <dbReference type="ARBA" id="ARBA00022737"/>
    </source>
</evidence>
<evidence type="ECO:0000256" key="1">
    <source>
        <dbReference type="ARBA" id="ARBA00004123"/>
    </source>
</evidence>
<dbReference type="SUPFAM" id="SSF48264">
    <property type="entry name" value="Cytochrome P450"/>
    <property type="match status" value="1"/>
</dbReference>
<keyword evidence="3" id="KW-0677">Repeat</keyword>
<sequence>MSCFWQEVLKRARRVRIIVERRTHYIGIDLFPYSRWLQLVTGLTRKLERLHRQLDQILKNIIIEHTKAKSKAIEGQDEEKGRFGGEPSTITIDWAMVEMVKNPRVMKKAQVEVRKVFNMKGMVDGNYINELKYLKSVVKETLRLNPPGPLLLQENTHKHLYLLRWDNLEYIAFIAGRRICPGSTFGLRNVELALASSLHHFDRKKNEDLDMTEEFKMKKKFRFEWEDKLCEVQTLVSVILSPNQSLPESTSMAISSMNSTIQEIIVTATSMMFTCQQMALTSPPGTNTSACTNKLHHQNKVLPHSNNCGTNRSVLGNNTHTNITDHNQDLFSSTVSDALDWFSETYNNNHDSSNIDKIKEGEPKVAITGDNKGPSAKNSDIIELDAADLLAKYTHYCQVCGKGFKRDANLRMHMRAHGDEYKTNAALSNPVKGLGGERECLMSVNKAKRYSCPQQGCRWNQRHAKFQPLKSMICAKNHYKRSHCPKMYVCKRCNQKQLSLPEY</sequence>
<evidence type="ECO:0000313" key="11">
    <source>
        <dbReference type="EMBL" id="KAL2331987.1"/>
    </source>
</evidence>
<keyword evidence="7" id="KW-0804">Transcription</keyword>
<evidence type="ECO:0000256" key="2">
    <source>
        <dbReference type="ARBA" id="ARBA00022723"/>
    </source>
</evidence>
<evidence type="ECO:0000256" key="5">
    <source>
        <dbReference type="ARBA" id="ARBA00022833"/>
    </source>
</evidence>
<keyword evidence="2" id="KW-0479">Metal-binding</keyword>
<dbReference type="InterPro" id="IPR059161">
    <property type="entry name" value="Znf-C2H2_STOP1/2_3rd"/>
</dbReference>
<evidence type="ECO:0000256" key="7">
    <source>
        <dbReference type="ARBA" id="ARBA00023163"/>
    </source>
</evidence>
<keyword evidence="4 9" id="KW-0863">Zinc-finger</keyword>
<dbReference type="InterPro" id="IPR036396">
    <property type="entry name" value="Cyt_P450_sf"/>
</dbReference>